<sequence length="508" mass="55090">MKSAEEIMEILEAYDLTGSFRDAAELAGCSHHTVAAYVARRDAGQVGRAQIVRPMLIDSFLPQIEGWVQNSQGKVRADVVHDKLLALGFTGSERTTRRAVASVKAAYRLGRVRVHRPWVTEPGLWLQYDFGDGPVIDGAKTVLFCAWLAWSRFRVVLPLRDKTLPSVFAALEVTMRRLGGAPTYVLTDNEKTVTVEHVAGIPVRNRQMLAFARHYSVSIKTCMPADPASKGGTESTVKLAKADLVPTETNLLEQYASFTALEAACASFTDQVNTRVHRVTKRRPVDMLAEEQQRLHRLPDVAFTAGYGTTRRVAANTPMVSFESGQYSVPHQLLGQSVWVRVHGAGDREQVVITHVGEHGPVEVARHPRAIPGSPRVDDGHFPPAPEGALDRTPRARDAAEMAFLAIGPGAGLWLTEAAEAGTTRIRVKMDQAVQLAGLFGAAEVDAALGHAAVHGRFAETDLASVLDHRATRPGVGIRRADEQASLTQGTTAWAALGATTDTQRGQS</sequence>
<dbReference type="GO" id="GO:0015074">
    <property type="term" value="P:DNA integration"/>
    <property type="evidence" value="ECO:0007669"/>
    <property type="project" value="InterPro"/>
</dbReference>
<protein>
    <submittedName>
        <fullName evidence="3">Integrase, catalytic region</fullName>
    </submittedName>
</protein>
<comment type="similarity">
    <text evidence="1">Belongs to the transposase IS21/IS408/IS1162 family.</text>
</comment>
<dbReference type="NCBIfam" id="NF033546">
    <property type="entry name" value="transpos_IS21"/>
    <property type="match status" value="1"/>
</dbReference>
<name>L7VYG3_9BACT</name>
<dbReference type="SUPFAM" id="SSF53098">
    <property type="entry name" value="Ribonuclease H-like"/>
    <property type="match status" value="1"/>
</dbReference>
<dbReference type="InterPro" id="IPR036397">
    <property type="entry name" value="RNaseH_sf"/>
</dbReference>
<dbReference type="Pfam" id="PF22483">
    <property type="entry name" value="Mu-transpos_C_2"/>
    <property type="match status" value="1"/>
</dbReference>
<dbReference type="PANTHER" id="PTHR35004:SF8">
    <property type="entry name" value="TRANSPOSASE RV3428C-RELATED"/>
    <property type="match status" value="1"/>
</dbReference>
<dbReference type="AlphaFoldDB" id="L7VYG3"/>
<dbReference type="PANTHER" id="PTHR35004">
    <property type="entry name" value="TRANSPOSASE RV3428C-RELATED"/>
    <property type="match status" value="1"/>
</dbReference>
<evidence type="ECO:0000256" key="1">
    <source>
        <dbReference type="ARBA" id="ARBA00009277"/>
    </source>
</evidence>
<dbReference type="Gene3D" id="3.30.420.10">
    <property type="entry name" value="Ribonuclease H-like superfamily/Ribonuclease H"/>
    <property type="match status" value="1"/>
</dbReference>
<accession>L7VYG3</accession>
<dbReference type="PROSITE" id="PS50994">
    <property type="entry name" value="INTEGRASE"/>
    <property type="match status" value="1"/>
</dbReference>
<dbReference type="InterPro" id="IPR012337">
    <property type="entry name" value="RNaseH-like_sf"/>
</dbReference>
<reference evidence="3" key="1">
    <citation type="submission" date="2012-09" db="EMBL/GenBank/DDBJ databases">
        <title>Metagenomic Characterization of a Microbial Community in Wastewater Detects High Levels of Antibiotic Resistance.</title>
        <authorList>
            <person name="Abrams M."/>
            <person name="Caldwell A."/>
            <person name="Vandaei E."/>
            <person name="Lee W."/>
            <person name="Perrott J."/>
            <person name="Khan S.Y."/>
            <person name="Ta J."/>
            <person name="Romero D."/>
            <person name="Nguyen V."/>
            <person name="Pourmand N."/>
            <person name="Ouverney C.C."/>
        </authorList>
    </citation>
    <scope>NUCLEOTIDE SEQUENCE</scope>
</reference>
<dbReference type="InterPro" id="IPR054353">
    <property type="entry name" value="IstA-like_C"/>
</dbReference>
<feature type="domain" description="Integrase catalytic" evidence="2">
    <location>
        <begin position="113"/>
        <end position="292"/>
    </location>
</feature>
<evidence type="ECO:0000313" key="3">
    <source>
        <dbReference type="EMBL" id="AGC72123.1"/>
    </source>
</evidence>
<dbReference type="InterPro" id="IPR001584">
    <property type="entry name" value="Integrase_cat-core"/>
</dbReference>
<evidence type="ECO:0000259" key="2">
    <source>
        <dbReference type="PROSITE" id="PS50994"/>
    </source>
</evidence>
<dbReference type="GO" id="GO:0003676">
    <property type="term" value="F:nucleic acid binding"/>
    <property type="evidence" value="ECO:0007669"/>
    <property type="project" value="InterPro"/>
</dbReference>
<dbReference type="EMBL" id="JX649892">
    <property type="protein sequence ID" value="AGC72123.1"/>
    <property type="molecule type" value="Genomic_DNA"/>
</dbReference>
<organism evidence="3">
    <name type="scientific">uncultured bacterium A1Q1_fos_160</name>
    <dbReference type="NCBI Taxonomy" id="1256550"/>
    <lineage>
        <taxon>Bacteria</taxon>
        <taxon>environmental samples</taxon>
    </lineage>
</organism>
<proteinExistence type="inferred from homology"/>